<dbReference type="PANTHER" id="PTHR13778">
    <property type="entry name" value="GLYCOSYLTRANSFERASE 8 DOMAIN-CONTAINING PROTEIN"/>
    <property type="match status" value="1"/>
</dbReference>
<dbReference type="InterPro" id="IPR029044">
    <property type="entry name" value="Nucleotide-diphossugar_trans"/>
</dbReference>
<accession>A0A9D0ZGY5</accession>
<keyword evidence="3" id="KW-0479">Metal-binding</keyword>
<dbReference type="SUPFAM" id="SSF53448">
    <property type="entry name" value="Nucleotide-diphospho-sugar transferases"/>
    <property type="match status" value="1"/>
</dbReference>
<dbReference type="GO" id="GO:0046872">
    <property type="term" value="F:metal ion binding"/>
    <property type="evidence" value="ECO:0007669"/>
    <property type="project" value="UniProtKB-KW"/>
</dbReference>
<evidence type="ECO:0000313" key="4">
    <source>
        <dbReference type="EMBL" id="HIQ79967.1"/>
    </source>
</evidence>
<organism evidence="4 5">
    <name type="scientific">Candidatus Scatavimonas merdigallinarum</name>
    <dbReference type="NCBI Taxonomy" id="2840914"/>
    <lineage>
        <taxon>Bacteria</taxon>
        <taxon>Bacillati</taxon>
        <taxon>Bacillota</taxon>
        <taxon>Clostridia</taxon>
        <taxon>Eubacteriales</taxon>
        <taxon>Oscillospiraceae</taxon>
        <taxon>Oscillospiraceae incertae sedis</taxon>
        <taxon>Candidatus Scatavimonas</taxon>
    </lineage>
</organism>
<dbReference type="PANTHER" id="PTHR13778:SF47">
    <property type="entry name" value="LIPOPOLYSACCHARIDE 1,3-GALACTOSYLTRANSFERASE"/>
    <property type="match status" value="1"/>
</dbReference>
<keyword evidence="1" id="KW-0328">Glycosyltransferase</keyword>
<evidence type="ECO:0000256" key="2">
    <source>
        <dbReference type="ARBA" id="ARBA00022679"/>
    </source>
</evidence>
<evidence type="ECO:0000256" key="3">
    <source>
        <dbReference type="ARBA" id="ARBA00022723"/>
    </source>
</evidence>
<dbReference type="EMBL" id="DVFW01000012">
    <property type="protein sequence ID" value="HIQ79967.1"/>
    <property type="molecule type" value="Genomic_DNA"/>
</dbReference>
<dbReference type="AlphaFoldDB" id="A0A9D0ZGY5"/>
<dbReference type="Pfam" id="PF01501">
    <property type="entry name" value="Glyco_transf_8"/>
    <property type="match status" value="1"/>
</dbReference>
<evidence type="ECO:0000313" key="5">
    <source>
        <dbReference type="Proteomes" id="UP000886787"/>
    </source>
</evidence>
<dbReference type="Proteomes" id="UP000886787">
    <property type="component" value="Unassembled WGS sequence"/>
</dbReference>
<protein>
    <submittedName>
        <fullName evidence="4">Glycosyltransferase family 8 protein</fullName>
    </submittedName>
</protein>
<keyword evidence="2" id="KW-0808">Transferase</keyword>
<name>A0A9D0ZGY5_9FIRM</name>
<dbReference type="InterPro" id="IPR050748">
    <property type="entry name" value="Glycosyltrans_8_dom-fam"/>
</dbReference>
<proteinExistence type="predicted"/>
<gene>
    <name evidence="4" type="ORF">IAD32_01620</name>
</gene>
<reference evidence="4" key="2">
    <citation type="journal article" date="2021" name="PeerJ">
        <title>Extensive microbial diversity within the chicken gut microbiome revealed by metagenomics and culture.</title>
        <authorList>
            <person name="Gilroy R."/>
            <person name="Ravi A."/>
            <person name="Getino M."/>
            <person name="Pursley I."/>
            <person name="Horton D.L."/>
            <person name="Alikhan N.F."/>
            <person name="Baker D."/>
            <person name="Gharbi K."/>
            <person name="Hall N."/>
            <person name="Watson M."/>
            <person name="Adriaenssens E.M."/>
            <person name="Foster-Nyarko E."/>
            <person name="Jarju S."/>
            <person name="Secka A."/>
            <person name="Antonio M."/>
            <person name="Oren A."/>
            <person name="Chaudhuri R.R."/>
            <person name="La Ragione R."/>
            <person name="Hildebrand F."/>
            <person name="Pallen M.J."/>
        </authorList>
    </citation>
    <scope>NUCLEOTIDE SEQUENCE</scope>
    <source>
        <strain evidence="4">ChiSjej1B19-3389</strain>
    </source>
</reference>
<dbReference type="GO" id="GO:0016757">
    <property type="term" value="F:glycosyltransferase activity"/>
    <property type="evidence" value="ECO:0007669"/>
    <property type="project" value="UniProtKB-KW"/>
</dbReference>
<dbReference type="CDD" id="cd04194">
    <property type="entry name" value="GT8_A4GalT_like"/>
    <property type="match status" value="1"/>
</dbReference>
<dbReference type="Gene3D" id="3.90.550.10">
    <property type="entry name" value="Spore Coat Polysaccharide Biosynthesis Protein SpsA, Chain A"/>
    <property type="match status" value="1"/>
</dbReference>
<reference evidence="4" key="1">
    <citation type="submission" date="2020-10" db="EMBL/GenBank/DDBJ databases">
        <authorList>
            <person name="Gilroy R."/>
        </authorList>
    </citation>
    <scope>NUCLEOTIDE SEQUENCE</scope>
    <source>
        <strain evidence="4">ChiSjej1B19-3389</strain>
    </source>
</reference>
<dbReference type="InterPro" id="IPR002495">
    <property type="entry name" value="Glyco_trans_8"/>
</dbReference>
<comment type="caution">
    <text evidence="4">The sequence shown here is derived from an EMBL/GenBank/DDBJ whole genome shotgun (WGS) entry which is preliminary data.</text>
</comment>
<evidence type="ECO:0000256" key="1">
    <source>
        <dbReference type="ARBA" id="ARBA00022676"/>
    </source>
</evidence>
<sequence length="328" mass="38413">MNVLYASDDKFAGILAVSLVSLFENNKREEALRVYILDDAISQENRERLNEIFSTYGREGIFLQMNDIAIPDAFISARWPKVAFVRLFIADVLDSSVHRLLYLDCDTIIQAPLRELWKTNLDGNIIAGVRDCLSFRYLENLGMDRKSPYINSGVLLIDLDRYREHHVKEKVRRFIKTYAGVIRYPDQDVINAVFEGKIYTLPPRYNTLTLFYDFSYSAMCKYRKPEAYYTRQQIEQAVASPVIIHFTTSFLSLRPWVENSRHRYKEQFLYYRSLSPWKDMPLWKDNANGLKKACVKVYKCVPRKWAVAFSGFLHATVVPVLKKRRNRG</sequence>